<dbReference type="InterPro" id="IPR000600">
    <property type="entry name" value="ROK"/>
</dbReference>
<dbReference type="EMBL" id="CP009245">
    <property type="protein sequence ID" value="APT85114.1"/>
    <property type="molecule type" value="Genomic_DNA"/>
</dbReference>
<gene>
    <name evidence="2" type="ORF">CAQU_08575</name>
</gene>
<comment type="similarity">
    <text evidence="1">Belongs to the ROK (NagC/XylR) family.</text>
</comment>
<name>A0A1L7CH07_9CORY</name>
<evidence type="ECO:0000313" key="3">
    <source>
        <dbReference type="Proteomes" id="UP000185478"/>
    </source>
</evidence>
<accession>A0A1L7CH07</accession>
<dbReference type="InterPro" id="IPR049874">
    <property type="entry name" value="ROK_cs"/>
</dbReference>
<dbReference type="SUPFAM" id="SSF53067">
    <property type="entry name" value="Actin-like ATPase domain"/>
    <property type="match status" value="1"/>
</dbReference>
<evidence type="ECO:0000313" key="2">
    <source>
        <dbReference type="EMBL" id="APT85114.1"/>
    </source>
</evidence>
<dbReference type="STRING" id="1431546.CAQU_08575"/>
<dbReference type="GO" id="GO:0016301">
    <property type="term" value="F:kinase activity"/>
    <property type="evidence" value="ECO:0007669"/>
    <property type="project" value="UniProtKB-KW"/>
</dbReference>
<dbReference type="Pfam" id="PF00480">
    <property type="entry name" value="ROK"/>
    <property type="match status" value="1"/>
</dbReference>
<dbReference type="CDD" id="cd24061">
    <property type="entry name" value="ASKHA_NBD_ROK_SgGLK-like"/>
    <property type="match status" value="1"/>
</dbReference>
<dbReference type="PANTHER" id="PTHR18964:SF173">
    <property type="entry name" value="GLUCOKINASE"/>
    <property type="match status" value="1"/>
</dbReference>
<proteinExistence type="inferred from homology"/>
<keyword evidence="3" id="KW-1185">Reference proteome</keyword>
<dbReference type="AlphaFoldDB" id="A0A1L7CH07"/>
<dbReference type="Gene3D" id="3.30.420.40">
    <property type="match status" value="2"/>
</dbReference>
<dbReference type="PANTHER" id="PTHR18964">
    <property type="entry name" value="ROK (REPRESSOR, ORF, KINASE) FAMILY"/>
    <property type="match status" value="1"/>
</dbReference>
<evidence type="ECO:0000256" key="1">
    <source>
        <dbReference type="ARBA" id="ARBA00006479"/>
    </source>
</evidence>
<dbReference type="Proteomes" id="UP000185478">
    <property type="component" value="Chromosome"/>
</dbReference>
<keyword evidence="2" id="KW-0808">Transferase</keyword>
<organism evidence="2 3">
    <name type="scientific">Corynebacterium aquilae DSM 44791</name>
    <dbReference type="NCBI Taxonomy" id="1431546"/>
    <lineage>
        <taxon>Bacteria</taxon>
        <taxon>Bacillati</taxon>
        <taxon>Actinomycetota</taxon>
        <taxon>Actinomycetes</taxon>
        <taxon>Mycobacteriales</taxon>
        <taxon>Corynebacteriaceae</taxon>
        <taxon>Corynebacterium</taxon>
    </lineage>
</organism>
<protein>
    <submittedName>
        <fullName evidence="2">Glucokinase</fullName>
    </submittedName>
</protein>
<sequence length="324" mass="33803">MLRADAQLPLTIGFDIGGTNLRGGVVDSAGRIIAQVQRPTPADSDGLFDAIVEVVDLLRASYEVDAVGLAVAGFLNRECDTVRFAPHLPWRDTEVKQRLSARLGLPVVLEHDANAAAWGEYRYGAAQGQDMWVLFAVGTGIGGAIVIDGRIMRGAFGTAGEFGHIAAVPDGRPCSCGKRGCLERYCSGTALATTAVELIHEGRLSTRLTADAVSGKDVMVACREGDELAEAAVADFATWMGRGFAMVADIVEPGLIVLGGGVVGDADMYLQRAVEVMGQTMVGGQFRPKPVVEVAALGSHAGLIGVADLARRAASADAAGDPRQ</sequence>
<reference evidence="2 3" key="1">
    <citation type="submission" date="2014-08" db="EMBL/GenBank/DDBJ databases">
        <title>Complete genome sequence of Corynebacterium aquilae S-613T(T) (=DSM 44791(T)), isolated from the choana of a healthy golden eagle.</title>
        <authorList>
            <person name="Ruckert C."/>
            <person name="Albersmeier A."/>
            <person name="Winkler A."/>
            <person name="Kalinowski J."/>
        </authorList>
    </citation>
    <scope>NUCLEOTIDE SEQUENCE [LARGE SCALE GENOMIC DNA]</scope>
    <source>
        <strain evidence="2 3">S-613</strain>
    </source>
</reference>
<dbReference type="InterPro" id="IPR043129">
    <property type="entry name" value="ATPase_NBD"/>
</dbReference>
<keyword evidence="2" id="KW-0418">Kinase</keyword>
<dbReference type="KEGG" id="caqu:CAQU_08575"/>
<dbReference type="PROSITE" id="PS01125">
    <property type="entry name" value="ROK"/>
    <property type="match status" value="1"/>
</dbReference>